<dbReference type="Proteomes" id="UP000280834">
    <property type="component" value="Unassembled WGS sequence"/>
</dbReference>
<proteinExistence type="predicted"/>
<organism evidence="3">
    <name type="scientific">Brugia timori</name>
    <dbReference type="NCBI Taxonomy" id="42155"/>
    <lineage>
        <taxon>Eukaryota</taxon>
        <taxon>Metazoa</taxon>
        <taxon>Ecdysozoa</taxon>
        <taxon>Nematoda</taxon>
        <taxon>Chromadorea</taxon>
        <taxon>Rhabditida</taxon>
        <taxon>Spirurina</taxon>
        <taxon>Spiruromorpha</taxon>
        <taxon>Filarioidea</taxon>
        <taxon>Onchocercidae</taxon>
        <taxon>Brugia</taxon>
    </lineage>
</organism>
<keyword evidence="2" id="KW-1185">Reference proteome</keyword>
<name>A0A0R3Q882_9BILA</name>
<evidence type="ECO:0000313" key="1">
    <source>
        <dbReference type="EMBL" id="VDO11233.1"/>
    </source>
</evidence>
<gene>
    <name evidence="1" type="ORF">BTMF_LOCUS1864</name>
</gene>
<evidence type="ECO:0000313" key="3">
    <source>
        <dbReference type="WBParaSite" id="BTMF_0000254001-mRNA-1"/>
    </source>
</evidence>
<dbReference type="EMBL" id="UZAG01001422">
    <property type="protein sequence ID" value="VDO11233.1"/>
    <property type="molecule type" value="Genomic_DNA"/>
</dbReference>
<protein>
    <submittedName>
        <fullName evidence="1 3">Uncharacterized protein</fullName>
    </submittedName>
</protein>
<evidence type="ECO:0000313" key="2">
    <source>
        <dbReference type="Proteomes" id="UP000280834"/>
    </source>
</evidence>
<reference evidence="3" key="1">
    <citation type="submission" date="2017-02" db="UniProtKB">
        <authorList>
            <consortium name="WormBaseParasite"/>
        </authorList>
    </citation>
    <scope>IDENTIFICATION</scope>
</reference>
<accession>A0A0R3Q882</accession>
<reference evidence="1 2" key="2">
    <citation type="submission" date="2018-11" db="EMBL/GenBank/DDBJ databases">
        <authorList>
            <consortium name="Pathogen Informatics"/>
        </authorList>
    </citation>
    <scope>NUCLEOTIDE SEQUENCE [LARGE SCALE GENOMIC DNA]</scope>
</reference>
<dbReference type="WBParaSite" id="BTMF_0000254001-mRNA-1">
    <property type="protein sequence ID" value="BTMF_0000254001-mRNA-1"/>
    <property type="gene ID" value="BTMF_0000254001"/>
</dbReference>
<dbReference type="AlphaFoldDB" id="A0A0R3Q882"/>
<sequence length="51" mass="5921">MTLYPLPHQPYRYTEMPALLVLIADSVHQQCLVFSVVAYYLNCKLSFLSNE</sequence>